<dbReference type="SUPFAM" id="SSF46689">
    <property type="entry name" value="Homeodomain-like"/>
    <property type="match status" value="1"/>
</dbReference>
<dbReference type="InterPro" id="IPR036271">
    <property type="entry name" value="Tet_transcr_reg_TetR-rel_C_sf"/>
</dbReference>
<dbReference type="InterPro" id="IPR050109">
    <property type="entry name" value="HTH-type_TetR-like_transc_reg"/>
</dbReference>
<keyword evidence="2 4" id="KW-0238">DNA-binding</keyword>
<dbReference type="InterPro" id="IPR001647">
    <property type="entry name" value="HTH_TetR"/>
</dbReference>
<dbReference type="PROSITE" id="PS50977">
    <property type="entry name" value="HTH_TETR_2"/>
    <property type="match status" value="1"/>
</dbReference>
<dbReference type="SUPFAM" id="SSF48498">
    <property type="entry name" value="Tetracyclin repressor-like, C-terminal domain"/>
    <property type="match status" value="1"/>
</dbReference>
<feature type="domain" description="HTH tetR-type" evidence="5">
    <location>
        <begin position="6"/>
        <end position="66"/>
    </location>
</feature>
<reference evidence="6 7" key="1">
    <citation type="submission" date="2019-07" db="EMBL/GenBank/DDBJ databases">
        <title>New species of Amycolatopsis and Streptomyces.</title>
        <authorList>
            <person name="Duangmal K."/>
            <person name="Teo W.F.A."/>
            <person name="Lipun K."/>
        </authorList>
    </citation>
    <scope>NUCLEOTIDE SEQUENCE [LARGE SCALE GENOMIC DNA]</scope>
    <source>
        <strain evidence="6 7">JCM 30562</strain>
    </source>
</reference>
<dbReference type="RefSeq" id="WP_144644124.1">
    <property type="nucleotide sequence ID" value="NZ_BNAX01000009.1"/>
</dbReference>
<dbReference type="Gene3D" id="1.10.357.10">
    <property type="entry name" value="Tetracycline Repressor, domain 2"/>
    <property type="match status" value="1"/>
</dbReference>
<keyword evidence="3" id="KW-0804">Transcription</keyword>
<organism evidence="6 7">
    <name type="scientific">Amycolatopsis acidiphila</name>
    <dbReference type="NCBI Taxonomy" id="715473"/>
    <lineage>
        <taxon>Bacteria</taxon>
        <taxon>Bacillati</taxon>
        <taxon>Actinomycetota</taxon>
        <taxon>Actinomycetes</taxon>
        <taxon>Pseudonocardiales</taxon>
        <taxon>Pseudonocardiaceae</taxon>
        <taxon>Amycolatopsis</taxon>
    </lineage>
</organism>
<keyword evidence="1" id="KW-0805">Transcription regulation</keyword>
<dbReference type="Pfam" id="PF00440">
    <property type="entry name" value="TetR_N"/>
    <property type="match status" value="1"/>
</dbReference>
<feature type="DNA-binding region" description="H-T-H motif" evidence="4">
    <location>
        <begin position="29"/>
        <end position="48"/>
    </location>
</feature>
<keyword evidence="7" id="KW-1185">Reference proteome</keyword>
<dbReference type="EMBL" id="VJZA01000094">
    <property type="protein sequence ID" value="TVT16880.1"/>
    <property type="molecule type" value="Genomic_DNA"/>
</dbReference>
<evidence type="ECO:0000256" key="2">
    <source>
        <dbReference type="ARBA" id="ARBA00023125"/>
    </source>
</evidence>
<proteinExistence type="predicted"/>
<evidence type="ECO:0000256" key="3">
    <source>
        <dbReference type="ARBA" id="ARBA00023163"/>
    </source>
</evidence>
<comment type="caution">
    <text evidence="6">The sequence shown here is derived from an EMBL/GenBank/DDBJ whole genome shotgun (WGS) entry which is preliminary data.</text>
</comment>
<evidence type="ECO:0000256" key="1">
    <source>
        <dbReference type="ARBA" id="ARBA00023015"/>
    </source>
</evidence>
<dbReference type="AlphaFoldDB" id="A0A557ZY02"/>
<name>A0A557ZY02_9PSEU</name>
<evidence type="ECO:0000256" key="4">
    <source>
        <dbReference type="PROSITE-ProRule" id="PRU00335"/>
    </source>
</evidence>
<accession>A0A557ZY02</accession>
<evidence type="ECO:0000313" key="7">
    <source>
        <dbReference type="Proteomes" id="UP000318578"/>
    </source>
</evidence>
<dbReference type="PRINTS" id="PR00455">
    <property type="entry name" value="HTHTETR"/>
</dbReference>
<dbReference type="PANTHER" id="PTHR30055:SF234">
    <property type="entry name" value="HTH-TYPE TRANSCRIPTIONAL REGULATOR BETI"/>
    <property type="match status" value="1"/>
</dbReference>
<evidence type="ECO:0000313" key="6">
    <source>
        <dbReference type="EMBL" id="TVT16880.1"/>
    </source>
</evidence>
<dbReference type="Proteomes" id="UP000318578">
    <property type="component" value="Unassembled WGS sequence"/>
</dbReference>
<gene>
    <name evidence="6" type="ORF">FNH06_33735</name>
</gene>
<dbReference type="InterPro" id="IPR009057">
    <property type="entry name" value="Homeodomain-like_sf"/>
</dbReference>
<dbReference type="GO" id="GO:0000976">
    <property type="term" value="F:transcription cis-regulatory region binding"/>
    <property type="evidence" value="ECO:0007669"/>
    <property type="project" value="TreeGrafter"/>
</dbReference>
<dbReference type="GO" id="GO:0003700">
    <property type="term" value="F:DNA-binding transcription factor activity"/>
    <property type="evidence" value="ECO:0007669"/>
    <property type="project" value="TreeGrafter"/>
</dbReference>
<protein>
    <submittedName>
        <fullName evidence="6">TetR/AcrR family transcriptional regulator</fullName>
    </submittedName>
</protein>
<sequence length="190" mass="20930">MSKEEPPARERILAAAEELFAESGFDATPTSRIAERASVPKGLVHYYFRRKADLLGALIKRLPDEQIDPALVVVPGDIAESLRRLVSELDARLARSRMLSHLLWREADTHRAVRDALHDRFQVLVRQVRAVILAAGEGGVAVADVDSAAGLLALAVSYRHSVARHEDQPPGLMERELNFIADALMARPAT</sequence>
<dbReference type="PANTHER" id="PTHR30055">
    <property type="entry name" value="HTH-TYPE TRANSCRIPTIONAL REGULATOR RUTR"/>
    <property type="match status" value="1"/>
</dbReference>
<dbReference type="OrthoDB" id="2356263at2"/>
<evidence type="ECO:0000259" key="5">
    <source>
        <dbReference type="PROSITE" id="PS50977"/>
    </source>
</evidence>